<dbReference type="SUPFAM" id="SSF56645">
    <property type="entry name" value="Acyl-CoA dehydrogenase NM domain-like"/>
    <property type="match status" value="1"/>
</dbReference>
<evidence type="ECO:0000256" key="3">
    <source>
        <dbReference type="ARBA" id="ARBA00023002"/>
    </source>
</evidence>
<evidence type="ECO:0000259" key="5">
    <source>
        <dbReference type="Pfam" id="PF03241"/>
    </source>
</evidence>
<dbReference type="EMBL" id="LNNH01000027">
    <property type="protein sequence ID" value="KWW17602.1"/>
    <property type="molecule type" value="Genomic_DNA"/>
</dbReference>
<keyword evidence="2 4" id="KW-0274">FAD</keyword>
<evidence type="ECO:0000256" key="2">
    <source>
        <dbReference type="ARBA" id="ARBA00022827"/>
    </source>
</evidence>
<dbReference type="GO" id="GO:0010124">
    <property type="term" value="P:phenylacetate catabolic process"/>
    <property type="evidence" value="ECO:0007669"/>
    <property type="project" value="InterPro"/>
</dbReference>
<dbReference type="PANTHER" id="PTHR36117:SF3">
    <property type="entry name" value="4-HYDROXYPHENYLACETATE 3-MONOOXYGENASE-RELATED"/>
    <property type="match status" value="1"/>
</dbReference>
<evidence type="ECO:0000259" key="6">
    <source>
        <dbReference type="Pfam" id="PF11794"/>
    </source>
</evidence>
<keyword evidence="1" id="KW-0285">Flavoprotein</keyword>
<feature type="binding site" evidence="4">
    <location>
        <position position="193"/>
    </location>
    <ligand>
        <name>FAD</name>
        <dbReference type="ChEBI" id="CHEBI:57692"/>
    </ligand>
</feature>
<dbReference type="InterPro" id="IPR024719">
    <property type="entry name" value="HpaB/PvcC/4-BUDH_C"/>
</dbReference>
<feature type="binding site" evidence="4">
    <location>
        <begin position="156"/>
        <end position="159"/>
    </location>
    <ligand>
        <name>FAD</name>
        <dbReference type="ChEBI" id="CHEBI:57692"/>
    </ligand>
</feature>
<dbReference type="InterPro" id="IPR009100">
    <property type="entry name" value="AcylCoA_DH/oxidase_NM_dom_sf"/>
</dbReference>
<reference evidence="7 8" key="1">
    <citation type="submission" date="2015-11" db="EMBL/GenBank/DDBJ databases">
        <title>Genome Sequence of Bacillus simplex strain VanAntwerpen2.</title>
        <authorList>
            <person name="Couger M.B."/>
        </authorList>
    </citation>
    <scope>NUCLEOTIDE SEQUENCE [LARGE SCALE GENOMIC DNA]</scope>
    <source>
        <strain evidence="7 8">VanAntwerpen02</strain>
    </source>
</reference>
<dbReference type="InterPro" id="IPR046373">
    <property type="entry name" value="Acyl-CoA_Oxase/DH_mid-dom_sf"/>
</dbReference>
<dbReference type="Pfam" id="PF11794">
    <property type="entry name" value="HpaB_N"/>
    <property type="match status" value="1"/>
</dbReference>
<dbReference type="InterPro" id="IPR012687">
    <property type="entry name" value="HpaB_Deino-type"/>
</dbReference>
<dbReference type="GO" id="GO:0050660">
    <property type="term" value="F:flavin adenine dinucleotide binding"/>
    <property type="evidence" value="ECO:0007669"/>
    <property type="project" value="InterPro"/>
</dbReference>
<dbReference type="InterPro" id="IPR004925">
    <property type="entry name" value="HpaB/PvcC/4-BUDH"/>
</dbReference>
<dbReference type="NCBIfam" id="TIGR02309">
    <property type="entry name" value="HpaB-1"/>
    <property type="match status" value="1"/>
</dbReference>
<feature type="binding site" evidence="4">
    <location>
        <begin position="451"/>
        <end position="454"/>
    </location>
    <ligand>
        <name>FAD</name>
        <dbReference type="ChEBI" id="CHEBI:57692"/>
    </ligand>
</feature>
<gene>
    <name evidence="7" type="ORF">AS888_21525</name>
</gene>
<evidence type="ECO:0000256" key="1">
    <source>
        <dbReference type="ARBA" id="ARBA00022630"/>
    </source>
</evidence>
<dbReference type="Pfam" id="PF03241">
    <property type="entry name" value="HpaB"/>
    <property type="match status" value="1"/>
</dbReference>
<keyword evidence="7" id="KW-0503">Monooxygenase</keyword>
<evidence type="ECO:0000313" key="7">
    <source>
        <dbReference type="EMBL" id="KWW17602.1"/>
    </source>
</evidence>
<dbReference type="GO" id="GO:0016627">
    <property type="term" value="F:oxidoreductase activity, acting on the CH-CH group of donors"/>
    <property type="evidence" value="ECO:0007669"/>
    <property type="project" value="InterPro"/>
</dbReference>
<dbReference type="Gene3D" id="2.40.110.10">
    <property type="entry name" value="Butyryl-CoA Dehydrogenase, subunit A, domain 2"/>
    <property type="match status" value="1"/>
</dbReference>
<protein>
    <submittedName>
        <fullName evidence="7">4-hydroxyphenylacetate 3-monooxygenase</fullName>
    </submittedName>
</protein>
<keyword evidence="8" id="KW-1185">Reference proteome</keyword>
<dbReference type="PANTHER" id="PTHR36117">
    <property type="entry name" value="4-HYDROXYPHENYLACETATE 3-MONOOXYGENASE-RELATED"/>
    <property type="match status" value="1"/>
</dbReference>
<accession>A0A109MX31</accession>
<dbReference type="PIRSF" id="PIRSF000331">
    <property type="entry name" value="HpaA_HpaB"/>
    <property type="match status" value="1"/>
</dbReference>
<comment type="caution">
    <text evidence="7">The sequence shown here is derived from an EMBL/GenBank/DDBJ whole genome shotgun (WGS) entry which is preliminary data.</text>
</comment>
<feature type="domain" description="HpaB/PvcC/4-BUDH N-terminal" evidence="6">
    <location>
        <begin position="6"/>
        <end position="270"/>
    </location>
</feature>
<dbReference type="GO" id="GO:0016712">
    <property type="term" value="F:oxidoreductase activity, acting on paired donors, with incorporation or reduction of molecular oxygen, reduced flavin or flavoprotein as one donor, and incorporation of one atom of oxygen"/>
    <property type="evidence" value="ECO:0007669"/>
    <property type="project" value="InterPro"/>
</dbReference>
<dbReference type="Gene3D" id="1.10.3140.10">
    <property type="entry name" value="4-hydroxybutyryl-coa dehydratase, domain 1"/>
    <property type="match status" value="1"/>
</dbReference>
<dbReference type="InterPro" id="IPR024674">
    <property type="entry name" value="HpaB/PvcC/4-BUDH_N"/>
</dbReference>
<proteinExistence type="predicted"/>
<evidence type="ECO:0000256" key="4">
    <source>
        <dbReference type="PIRSR" id="PIRSR000331-2"/>
    </source>
</evidence>
<dbReference type="RefSeq" id="WP_061142743.1">
    <property type="nucleotide sequence ID" value="NZ_LNNH01000027.1"/>
</dbReference>
<evidence type="ECO:0000313" key="8">
    <source>
        <dbReference type="Proteomes" id="UP000064189"/>
    </source>
</evidence>
<dbReference type="Proteomes" id="UP000064189">
    <property type="component" value="Unassembled WGS sequence"/>
</dbReference>
<feature type="domain" description="HpaB/PvcC/4-BUDH C-terminal" evidence="5">
    <location>
        <begin position="279"/>
        <end position="476"/>
    </location>
</feature>
<dbReference type="SUPFAM" id="SSF47203">
    <property type="entry name" value="Acyl-CoA dehydrogenase C-terminal domain-like"/>
    <property type="match status" value="1"/>
</dbReference>
<dbReference type="Gene3D" id="1.20.140.10">
    <property type="entry name" value="Butyryl-CoA Dehydrogenase, subunit A, domain 3"/>
    <property type="match status" value="1"/>
</dbReference>
<name>A0A109MX31_9BACI</name>
<sequence>MAAINGNQYIDRIDRLKATVWIDGDLVTGKISEHPAFKGVMKSQGKLYDFQLEDRIKQKMTYLSPLTGKPVGMSYLQPKTIDDLVNRRTMIQDWAKLNNGMMGRSPDYMNTVIMAFASSVGLLAGKANCYPEHITNFYEYARENDLSITHTFIDPQVNRAHYHFENAEEPIAAKIVERNAEGIVINGAKVLATQGGITDEILVLSAAGFGGKDQGFSFSIPSNSKGLKFICRDSFVGGESAFDHPLSSRFEEMDTIVVFDHVLVPWDRVFYFDNREISNTFMNSSSFSAFTMHQVVARRIVKTEFILGIVQSIIETINIGAYQHVQEKATEIIVALETMKALLFKAEMEAQVDEWGYMRPDQLTLQIACNLFPKIYPRFTEIIQLLGASGLMTTPTENAFRSGIRKDLDRYLQGASKNAEDRTKLFRLAWDMCMSSFGTRETLYERFFFGDPIRIASQLYSSYDSTPYVKRVESILSSTDRLADD</sequence>
<dbReference type="InterPro" id="IPR036250">
    <property type="entry name" value="AcylCo_DH-like_C"/>
</dbReference>
<keyword evidence="3" id="KW-0560">Oxidoreductase</keyword>
<dbReference type="AlphaFoldDB" id="A0A109MX31"/>
<organism evidence="7 8">
    <name type="scientific">Peribacillus simplex</name>
    <dbReference type="NCBI Taxonomy" id="1478"/>
    <lineage>
        <taxon>Bacteria</taxon>
        <taxon>Bacillati</taxon>
        <taxon>Bacillota</taxon>
        <taxon>Bacilli</taxon>
        <taxon>Bacillales</taxon>
        <taxon>Bacillaceae</taxon>
        <taxon>Peribacillus</taxon>
    </lineage>
</organism>